<protein>
    <submittedName>
        <fullName evidence="1">Uncharacterized protein</fullName>
    </submittedName>
</protein>
<dbReference type="Proteomes" id="UP000027195">
    <property type="component" value="Unassembled WGS sequence"/>
</dbReference>
<keyword evidence="2" id="KW-1185">Reference proteome</keyword>
<dbReference type="InParanoid" id="A0A067M1J1"/>
<evidence type="ECO:0000313" key="1">
    <source>
        <dbReference type="EMBL" id="KDQ09414.1"/>
    </source>
</evidence>
<dbReference type="AlphaFoldDB" id="A0A067M1J1"/>
<reference evidence="2" key="1">
    <citation type="journal article" date="2014" name="Proc. Natl. Acad. Sci. U.S.A.">
        <title>Extensive sampling of basidiomycete genomes demonstrates inadequacy of the white-rot/brown-rot paradigm for wood decay fungi.</title>
        <authorList>
            <person name="Riley R."/>
            <person name="Salamov A.A."/>
            <person name="Brown D.W."/>
            <person name="Nagy L.G."/>
            <person name="Floudas D."/>
            <person name="Held B.W."/>
            <person name="Levasseur A."/>
            <person name="Lombard V."/>
            <person name="Morin E."/>
            <person name="Otillar R."/>
            <person name="Lindquist E.A."/>
            <person name="Sun H."/>
            <person name="LaButti K.M."/>
            <person name="Schmutz J."/>
            <person name="Jabbour D."/>
            <person name="Luo H."/>
            <person name="Baker S.E."/>
            <person name="Pisabarro A.G."/>
            <person name="Walton J.D."/>
            <person name="Blanchette R.A."/>
            <person name="Henrissat B."/>
            <person name="Martin F."/>
            <person name="Cullen D."/>
            <person name="Hibbett D.S."/>
            <person name="Grigoriev I.V."/>
        </authorList>
    </citation>
    <scope>NUCLEOTIDE SEQUENCE [LARGE SCALE GENOMIC DNA]</scope>
    <source>
        <strain evidence="2">FD-172 SS1</strain>
    </source>
</reference>
<gene>
    <name evidence="1" type="ORF">BOTBODRAFT_526219</name>
</gene>
<sequence>MTRCRDASTVSPVVEFLTAIGSGKRRLGWSVIPAVASRFSWGLWAPQATDIRLADNTTMAGGHPI</sequence>
<evidence type="ECO:0000313" key="2">
    <source>
        <dbReference type="Proteomes" id="UP000027195"/>
    </source>
</evidence>
<feature type="non-terminal residue" evidence="1">
    <location>
        <position position="65"/>
    </location>
</feature>
<accession>A0A067M1J1</accession>
<dbReference type="HOGENOM" id="CLU_2855784_0_0_1"/>
<dbReference type="EMBL" id="KL198078">
    <property type="protein sequence ID" value="KDQ09414.1"/>
    <property type="molecule type" value="Genomic_DNA"/>
</dbReference>
<name>A0A067M1J1_BOTB1</name>
<organism evidence="1 2">
    <name type="scientific">Botryobasidium botryosum (strain FD-172 SS1)</name>
    <dbReference type="NCBI Taxonomy" id="930990"/>
    <lineage>
        <taxon>Eukaryota</taxon>
        <taxon>Fungi</taxon>
        <taxon>Dikarya</taxon>
        <taxon>Basidiomycota</taxon>
        <taxon>Agaricomycotina</taxon>
        <taxon>Agaricomycetes</taxon>
        <taxon>Cantharellales</taxon>
        <taxon>Botryobasidiaceae</taxon>
        <taxon>Botryobasidium</taxon>
    </lineage>
</organism>
<proteinExistence type="predicted"/>